<dbReference type="EMBL" id="IACI01078483">
    <property type="protein sequence ID" value="LAA28749.1"/>
    <property type="molecule type" value="Transcribed_RNA"/>
</dbReference>
<reference evidence="1" key="1">
    <citation type="submission" date="2017-07" db="EMBL/GenBank/DDBJ databases">
        <authorList>
            <person name="Mikheyev A."/>
            <person name="Grau M."/>
        </authorList>
    </citation>
    <scope>NUCLEOTIDE SEQUENCE</scope>
    <source>
        <tissue evidence="1">Venom_gland</tissue>
    </source>
</reference>
<dbReference type="AlphaFoldDB" id="A0A2H6NBD1"/>
<organism evidence="1">
    <name type="scientific">Micrurus carvalhoi</name>
    <dbReference type="NCBI Taxonomy" id="3147026"/>
    <lineage>
        <taxon>Eukaryota</taxon>
        <taxon>Metazoa</taxon>
        <taxon>Chordata</taxon>
        <taxon>Craniata</taxon>
        <taxon>Vertebrata</taxon>
        <taxon>Euteleostomi</taxon>
        <taxon>Lepidosauria</taxon>
        <taxon>Squamata</taxon>
        <taxon>Bifurcata</taxon>
        <taxon>Unidentata</taxon>
        <taxon>Episquamata</taxon>
        <taxon>Toxicofera</taxon>
        <taxon>Serpentes</taxon>
        <taxon>Colubroidea</taxon>
        <taxon>Elapidae</taxon>
        <taxon>Elapinae</taxon>
        <taxon>Micrurus</taxon>
    </lineage>
</organism>
<sequence length="143" mass="17072">MQRRHIVRVNGKLRVDGKHVYFPKSVTCIIVFQQKMTWNTEEAKIKLLWLKEVRRNKNKLHHFLKFPCEHRGENAILYGEILHYFHKLIVHCHYTQHCFSEHLLFSLLRDKFHSFNIECSSTEVNIIGTSEDLGISAPEQRFL</sequence>
<protein>
    <submittedName>
        <fullName evidence="1">Uncharacterized protein</fullName>
    </submittedName>
</protein>
<dbReference type="EMBL" id="IACI01078484">
    <property type="protein sequence ID" value="LAA28750.1"/>
    <property type="molecule type" value="Transcribed_RNA"/>
</dbReference>
<proteinExistence type="predicted"/>
<name>A0A2H6NBD1_9SAUR</name>
<reference evidence="1" key="2">
    <citation type="submission" date="2017-12" db="EMBL/GenBank/DDBJ databases">
        <title>Coralsnake Venomics: Analyses of Venom Gland Transcriptomes and Proteomes of Six Brazilian Taxa.</title>
        <authorList>
            <person name="Aird S.D."/>
            <person name="Jorge da Silva N."/>
            <person name="Qiu L."/>
            <person name="Villar-Briones A."/>
            <person name="Aparecida-Saddi V."/>
            <person name="Campos-Telles M.P."/>
            <person name="Grau M."/>
            <person name="Mikheyev A.S."/>
        </authorList>
    </citation>
    <scope>NUCLEOTIDE SEQUENCE</scope>
    <source>
        <tissue evidence="1">Venom_gland</tissue>
    </source>
</reference>
<evidence type="ECO:0000313" key="1">
    <source>
        <dbReference type="EMBL" id="LAA28750.1"/>
    </source>
</evidence>
<accession>A0A2H6NBD1</accession>